<dbReference type="RefSeq" id="WP_095044171.1">
    <property type="nucleotide sequence ID" value="NZ_LN890655.1"/>
</dbReference>
<reference evidence="1" key="1">
    <citation type="submission" date="2016-01" db="EMBL/GenBank/DDBJ databases">
        <authorList>
            <person name="Mcilroy J.S."/>
            <person name="Karst M S."/>
            <person name="Albertsen M."/>
        </authorList>
    </citation>
    <scope>NUCLEOTIDE SEQUENCE</scope>
    <source>
        <strain evidence="1">Cfx-K</strain>
    </source>
</reference>
<gene>
    <name evidence="1" type="ORF">CFX0092_A3015</name>
</gene>
<evidence type="ECO:0000313" key="2">
    <source>
        <dbReference type="Proteomes" id="UP000215027"/>
    </source>
</evidence>
<dbReference type="KEGG" id="pbf:CFX0092_A3015"/>
<evidence type="ECO:0000313" key="1">
    <source>
        <dbReference type="EMBL" id="CUS04893.2"/>
    </source>
</evidence>
<protein>
    <submittedName>
        <fullName evidence="1">Uncharacterized protein</fullName>
    </submittedName>
</protein>
<dbReference type="EMBL" id="LN890655">
    <property type="protein sequence ID" value="CUS04893.2"/>
    <property type="molecule type" value="Genomic_DNA"/>
</dbReference>
<organism evidence="1 2">
    <name type="scientific">Candidatus Promineifilum breve</name>
    <dbReference type="NCBI Taxonomy" id="1806508"/>
    <lineage>
        <taxon>Bacteria</taxon>
        <taxon>Bacillati</taxon>
        <taxon>Chloroflexota</taxon>
        <taxon>Ardenticatenia</taxon>
        <taxon>Candidatus Promineifilales</taxon>
        <taxon>Candidatus Promineifilaceae</taxon>
        <taxon>Candidatus Promineifilum</taxon>
    </lineage>
</organism>
<dbReference type="AlphaFoldDB" id="A0A170PIJ5"/>
<accession>A0A170PIJ5</accession>
<name>A0A170PIJ5_9CHLR</name>
<keyword evidence="2" id="KW-1185">Reference proteome</keyword>
<sequence length="68" mass="7564">MDTDERPLNVSRLYLSAPVNAIIEGYPIDMQTSLLEGKKLTGYSGFMGIASVYREVGFVEVGRHRARS</sequence>
<dbReference type="Proteomes" id="UP000215027">
    <property type="component" value="Chromosome I"/>
</dbReference>
<proteinExistence type="predicted"/>